<evidence type="ECO:0000313" key="2">
    <source>
        <dbReference type="EMBL" id="GIQ88887.1"/>
    </source>
</evidence>
<protein>
    <submittedName>
        <fullName evidence="2">Uncharacterized protein</fullName>
    </submittedName>
</protein>
<feature type="compositionally biased region" description="Low complexity" evidence="1">
    <location>
        <begin position="1"/>
        <end position="17"/>
    </location>
</feature>
<reference evidence="2 3" key="1">
    <citation type="journal article" date="2018" name="PLoS ONE">
        <title>The draft genome of Kipferlia bialata reveals reductive genome evolution in fornicate parasites.</title>
        <authorList>
            <person name="Tanifuji G."/>
            <person name="Takabayashi S."/>
            <person name="Kume K."/>
            <person name="Takagi M."/>
            <person name="Nakayama T."/>
            <person name="Kamikawa R."/>
            <person name="Inagaki Y."/>
            <person name="Hashimoto T."/>
        </authorList>
    </citation>
    <scope>NUCLEOTIDE SEQUENCE [LARGE SCALE GENOMIC DNA]</scope>
    <source>
        <strain evidence="2">NY0173</strain>
    </source>
</reference>
<sequence length="508" mass="53110">MVEGVPEVVGEESAAPVTSCPQLSTIRLNPPSRINPMKRSGSEQDPAPVAKRLPPIDLGAFVSMGGVRTTRGRSALDSMDVTVPPPQPSLGVIPLSASDDSTVPVSSAGTTSQGQSEAPARGGVSSVHPHTLPTPISPTVPSSGPAADQGSLSPSAHDPSPSGCPSVTLTMPQGWLLVVRGLPLTVTDTLVTRLVSLCGAVSVSSLERLGGTARASYSCQADVLSVYRVLRRLPPIPPLRSALSCTLPADEVPLLLQYVRRTVTHALQSRDNNSAGDKAGQGVGSNNGGRLPTLSDAPSPEAQASDRVRSDALRSLLGRYQQYVASKLQEVASKEGALAKSTGYCVRAPLGTAVKTLPPEPPQPPMSRHDAAQSLVEPFAALMAGIDAHNAVSHVPSVADQASLLESAPRWGGLEGEGCGERVRELIGEALAQQVGSELPPPSILASVQEILGGRPSGREWVAKLERHMLDMRFSLKLWGMLIYISHDRNYMDPHAHPECPTGSTSSG</sequence>
<proteinExistence type="predicted"/>
<evidence type="ECO:0000313" key="3">
    <source>
        <dbReference type="Proteomes" id="UP000265618"/>
    </source>
</evidence>
<dbReference type="EMBL" id="BDIP01004486">
    <property type="protein sequence ID" value="GIQ88887.1"/>
    <property type="molecule type" value="Genomic_DNA"/>
</dbReference>
<feature type="compositionally biased region" description="Polar residues" evidence="1">
    <location>
        <begin position="98"/>
        <end position="116"/>
    </location>
</feature>
<gene>
    <name evidence="2" type="ORF">KIPB_011237</name>
</gene>
<feature type="region of interest" description="Disordered" evidence="1">
    <location>
        <begin position="1"/>
        <end position="52"/>
    </location>
</feature>
<name>A0A9K3GMZ3_9EUKA</name>
<dbReference type="Proteomes" id="UP000265618">
    <property type="component" value="Unassembled WGS sequence"/>
</dbReference>
<organism evidence="2 3">
    <name type="scientific">Kipferlia bialata</name>
    <dbReference type="NCBI Taxonomy" id="797122"/>
    <lineage>
        <taxon>Eukaryota</taxon>
        <taxon>Metamonada</taxon>
        <taxon>Carpediemonas-like organisms</taxon>
        <taxon>Kipferlia</taxon>
    </lineage>
</organism>
<feature type="region of interest" description="Disordered" evidence="1">
    <location>
        <begin position="73"/>
        <end position="165"/>
    </location>
</feature>
<dbReference type="AlphaFoldDB" id="A0A9K3GMZ3"/>
<feature type="region of interest" description="Disordered" evidence="1">
    <location>
        <begin position="267"/>
        <end position="308"/>
    </location>
</feature>
<keyword evidence="3" id="KW-1185">Reference proteome</keyword>
<comment type="caution">
    <text evidence="2">The sequence shown here is derived from an EMBL/GenBank/DDBJ whole genome shotgun (WGS) entry which is preliminary data.</text>
</comment>
<evidence type="ECO:0000256" key="1">
    <source>
        <dbReference type="SAM" id="MobiDB-lite"/>
    </source>
</evidence>
<accession>A0A9K3GMZ3</accession>